<name>A0ABU4NRF3_9ACTN</name>
<reference evidence="2 3" key="1">
    <citation type="journal article" date="2023" name="Microb. Genom.">
        <title>Mesoterricola silvestris gen. nov., sp. nov., Mesoterricola sediminis sp. nov., Geothrix oryzae sp. nov., Geothrix edaphica sp. nov., Geothrix rubra sp. nov., and Geothrix limicola sp. nov., six novel members of Acidobacteriota isolated from soils.</title>
        <authorList>
            <person name="Weisberg A.J."/>
            <person name="Pearce E."/>
            <person name="Kramer C.G."/>
            <person name="Chang J.H."/>
            <person name="Clarke C.R."/>
        </authorList>
    </citation>
    <scope>NUCLEOTIDE SEQUENCE [LARGE SCALE GENOMIC DNA]</scope>
    <source>
        <strain evidence="2 3">ID09-01A</strain>
    </source>
</reference>
<keyword evidence="1" id="KW-0472">Membrane</keyword>
<comment type="caution">
    <text evidence="2">The sequence shown here is derived from an EMBL/GenBank/DDBJ whole genome shotgun (WGS) entry which is preliminary data.</text>
</comment>
<gene>
    <name evidence="2" type="ORF">PV662_37170</name>
</gene>
<evidence type="ECO:0000313" key="3">
    <source>
        <dbReference type="Proteomes" id="UP001271274"/>
    </source>
</evidence>
<keyword evidence="3" id="KW-1185">Reference proteome</keyword>
<proteinExistence type="predicted"/>
<evidence type="ECO:0000313" key="2">
    <source>
        <dbReference type="EMBL" id="MDX3705281.1"/>
    </source>
</evidence>
<dbReference type="EMBL" id="JARAYU010000018">
    <property type="protein sequence ID" value="MDX3705281.1"/>
    <property type="molecule type" value="Genomic_DNA"/>
</dbReference>
<dbReference type="RefSeq" id="WP_319063373.1">
    <property type="nucleotide sequence ID" value="NZ_JARAYT010000010.1"/>
</dbReference>
<evidence type="ECO:0000256" key="1">
    <source>
        <dbReference type="SAM" id="Phobius"/>
    </source>
</evidence>
<organism evidence="2 3">
    <name type="scientific">Streptomyces europaeiscabiei</name>
    <dbReference type="NCBI Taxonomy" id="146819"/>
    <lineage>
        <taxon>Bacteria</taxon>
        <taxon>Bacillati</taxon>
        <taxon>Actinomycetota</taxon>
        <taxon>Actinomycetes</taxon>
        <taxon>Kitasatosporales</taxon>
        <taxon>Streptomycetaceae</taxon>
        <taxon>Streptomyces</taxon>
    </lineage>
</organism>
<dbReference type="Proteomes" id="UP001271274">
    <property type="component" value="Unassembled WGS sequence"/>
</dbReference>
<feature type="transmembrane region" description="Helical" evidence="1">
    <location>
        <begin position="60"/>
        <end position="78"/>
    </location>
</feature>
<keyword evidence="1" id="KW-1133">Transmembrane helix</keyword>
<evidence type="ECO:0008006" key="4">
    <source>
        <dbReference type="Google" id="ProtNLM"/>
    </source>
</evidence>
<sequence>MGPITLFFTKDEVDDLSDGAAAVAIAGAMIPDPGVSKGVAACAGITALVAKRAKRKGTGLLLIWLHGLFGVPTGVPIFRCTNSPGLKK</sequence>
<accession>A0ABU4NRF3</accession>
<protein>
    <recommendedName>
        <fullName evidence="4">Integral membrane protein</fullName>
    </recommendedName>
</protein>
<keyword evidence="1" id="KW-0812">Transmembrane</keyword>